<reference evidence="2 3" key="1">
    <citation type="journal article" date="2019" name="Int. J. Syst. Evol. Microbiol.">
        <title>The Global Catalogue of Microorganisms (GCM) 10K type strain sequencing project: providing services to taxonomists for standard genome sequencing and annotation.</title>
        <authorList>
            <consortium name="The Broad Institute Genomics Platform"/>
            <consortium name="The Broad Institute Genome Sequencing Center for Infectious Disease"/>
            <person name="Wu L."/>
            <person name="Ma J."/>
        </authorList>
    </citation>
    <scope>NUCLEOTIDE SEQUENCE [LARGE SCALE GENOMIC DNA]</scope>
    <source>
        <strain evidence="2 3">JCM 14969</strain>
    </source>
</reference>
<dbReference type="Proteomes" id="UP001500393">
    <property type="component" value="Unassembled WGS sequence"/>
</dbReference>
<keyword evidence="1" id="KW-0472">Membrane</keyword>
<organism evidence="2 3">
    <name type="scientific">Kribbella sancticallisti</name>
    <dbReference type="NCBI Taxonomy" id="460087"/>
    <lineage>
        <taxon>Bacteria</taxon>
        <taxon>Bacillati</taxon>
        <taxon>Actinomycetota</taxon>
        <taxon>Actinomycetes</taxon>
        <taxon>Propionibacteriales</taxon>
        <taxon>Kribbellaceae</taxon>
        <taxon>Kribbella</taxon>
    </lineage>
</organism>
<sequence>MRTEEDLRTAFDHLADTAPSADEILPAIHPPRPPRRSRTPLILGTVVATVAAALAAPLAVSHLKGADPAPAGPDRNSALVNWVTMRIPATLGDRGRTYRTDYQVQYYIGGTTAASTCLLSTHRNGDFVPATIPAGSPTVMINETKARLVSAPASKPALSLPPEYFSSASIAPGKGAKAELTRYLRVPGETMTTVVWEPAPGLWQLITCSSQVDNGWLDAPHHPDVKLATSIAESVKAQPQPLLTPYRVTHLPTGLHEQRGNTFDADKGTGAGHGFTTWFSDGNPSTGAPKATIAFNGNGRPEPGDDLKISYDGTMKFLERYQQQKPDLTINGRPAWNHSGEAVIQPPAEGGKTAAPGFTMVGDGFLVRITGYPGITQAEILKVAEGLQFAPSSVDKTTWFDAATALAG</sequence>
<evidence type="ECO:0000313" key="3">
    <source>
        <dbReference type="Proteomes" id="UP001500393"/>
    </source>
</evidence>
<accession>A0ABN2EF24</accession>
<evidence type="ECO:0008006" key="4">
    <source>
        <dbReference type="Google" id="ProtNLM"/>
    </source>
</evidence>
<feature type="transmembrane region" description="Helical" evidence="1">
    <location>
        <begin position="41"/>
        <end position="60"/>
    </location>
</feature>
<evidence type="ECO:0000313" key="2">
    <source>
        <dbReference type="EMBL" id="GAA1605667.1"/>
    </source>
</evidence>
<evidence type="ECO:0000256" key="1">
    <source>
        <dbReference type="SAM" id="Phobius"/>
    </source>
</evidence>
<name>A0ABN2EF24_9ACTN</name>
<keyword evidence="1" id="KW-1133">Transmembrane helix</keyword>
<dbReference type="RefSeq" id="WP_344220958.1">
    <property type="nucleotide sequence ID" value="NZ_BAAAOS010000055.1"/>
</dbReference>
<keyword evidence="3" id="KW-1185">Reference proteome</keyword>
<protein>
    <recommendedName>
        <fullName evidence="4">DUF4367 domain-containing protein</fullName>
    </recommendedName>
</protein>
<keyword evidence="1" id="KW-0812">Transmembrane</keyword>
<gene>
    <name evidence="2" type="ORF">GCM10009789_69550</name>
</gene>
<dbReference type="EMBL" id="BAAAOS010000055">
    <property type="protein sequence ID" value="GAA1605667.1"/>
    <property type="molecule type" value="Genomic_DNA"/>
</dbReference>
<comment type="caution">
    <text evidence="2">The sequence shown here is derived from an EMBL/GenBank/DDBJ whole genome shotgun (WGS) entry which is preliminary data.</text>
</comment>
<proteinExistence type="predicted"/>